<evidence type="ECO:0000313" key="10">
    <source>
        <dbReference type="EMBL" id="KAI2644738.1"/>
    </source>
</evidence>
<keyword evidence="7" id="KW-0378">Hydrolase</keyword>
<keyword evidence="5" id="KW-0540">Nuclease</keyword>
<dbReference type="SUPFAM" id="SSF53098">
    <property type="entry name" value="Ribonuclease H-like"/>
    <property type="match status" value="1"/>
</dbReference>
<dbReference type="Pfam" id="PF17917">
    <property type="entry name" value="RT_RNaseH"/>
    <property type="match status" value="1"/>
</dbReference>
<evidence type="ECO:0000313" key="11">
    <source>
        <dbReference type="Proteomes" id="UP000830375"/>
    </source>
</evidence>
<dbReference type="EMBL" id="JACTAM010002441">
    <property type="protein sequence ID" value="KAI2644738.1"/>
    <property type="molecule type" value="Genomic_DNA"/>
</dbReference>
<dbReference type="Gene3D" id="3.30.70.270">
    <property type="match status" value="1"/>
</dbReference>
<reference evidence="10 11" key="1">
    <citation type="submission" date="2022-01" db="EMBL/GenBank/DDBJ databases">
        <title>A high-quality chromosome-level genome assembly of rohu carp, Labeo rohita.</title>
        <authorList>
            <person name="Arick M.A. II"/>
            <person name="Hsu C.-Y."/>
            <person name="Magbanua Z."/>
            <person name="Pechanova O."/>
            <person name="Grover C."/>
            <person name="Miller E."/>
            <person name="Thrash A."/>
            <person name="Ezzel L."/>
            <person name="Alam S."/>
            <person name="Benzie J."/>
            <person name="Hamilton M."/>
            <person name="Karsi A."/>
            <person name="Lawrence M.L."/>
            <person name="Peterson D.G."/>
        </authorList>
    </citation>
    <scope>NUCLEOTIDE SEQUENCE [LARGE SCALE GENOMIC DNA]</scope>
    <source>
        <strain evidence="11">BAU-BD-2019</strain>
        <tissue evidence="10">Blood</tissue>
    </source>
</reference>
<dbReference type="InterPro" id="IPR050951">
    <property type="entry name" value="Retrovirus_Pol_polyprotein"/>
</dbReference>
<evidence type="ECO:0000256" key="7">
    <source>
        <dbReference type="ARBA" id="ARBA00022801"/>
    </source>
</evidence>
<dbReference type="InterPro" id="IPR041373">
    <property type="entry name" value="RT_RNaseH"/>
</dbReference>
<keyword evidence="4" id="KW-0548">Nucleotidyltransferase</keyword>
<evidence type="ECO:0000256" key="2">
    <source>
        <dbReference type="ARBA" id="ARBA00012180"/>
    </source>
</evidence>
<evidence type="ECO:0000256" key="3">
    <source>
        <dbReference type="ARBA" id="ARBA00022679"/>
    </source>
</evidence>
<dbReference type="InterPro" id="IPR012337">
    <property type="entry name" value="RNaseH-like_sf"/>
</dbReference>
<dbReference type="Pfam" id="PF22938">
    <property type="entry name" value="Integrase_p58_C"/>
    <property type="match status" value="1"/>
</dbReference>
<sequence>MADLCRLLRVKQLRTTVYHPQMNRLVERFNQTLKQMLRRAVVEDKRDWDLMLPYILFSIREVPQASTGFTPFELLFGRQPRGLLDVAKEAWEQQPAAHRSVVELVRQVREKIDRVMPLIWEHLVKAQQAQQHHYNRAAQPREFQPGDRVMVLVPNTACKFLATWQGPYTVLEKIGPVTYCVHHPGRRRADQLYHINLLKKWVGTRHQLAALATSNPVVVDVNPHLSAAQKGKLQHLTTVFQHDIRTPPEVIVRQRPYRVPKARQQAIEEEVQQMLKLGVIEPSCNPWSSPIMMVPEPDGTLCFCNEFQRLNEMLKFDGYPMPRLDELLDRLGRAQYISTMDLTKGYWQVPLSESAKPKTVFSTPSGHWQYRTLPFGLHGAPATFQQMMDILLRPHQLCAAARRMPPIQDWGPSCHRSRKINRKLIRAKRNYAAVEKEALAIKWAVLKLWYYLLGWRFTLVTDHAPLQWMVRAKDTNVRLNLTRRRPYKPRELFQRLRTFSMRQSKNAISLFSLRQQLVTGQSHKSTTRTRAAR</sequence>
<protein>
    <recommendedName>
        <fullName evidence="2">ribonuclease H</fullName>
        <ecNumber evidence="2">3.1.26.4</ecNumber>
    </recommendedName>
</protein>
<evidence type="ECO:0000256" key="6">
    <source>
        <dbReference type="ARBA" id="ARBA00022759"/>
    </source>
</evidence>
<dbReference type="InterPro" id="IPR043502">
    <property type="entry name" value="DNA/RNA_pol_sf"/>
</dbReference>
<dbReference type="PROSITE" id="PS50994">
    <property type="entry name" value="INTEGRASE"/>
    <property type="match status" value="1"/>
</dbReference>
<dbReference type="InterPro" id="IPR043128">
    <property type="entry name" value="Rev_trsase/Diguanyl_cyclase"/>
</dbReference>
<dbReference type="InterPro" id="IPR001584">
    <property type="entry name" value="Integrase_cat-core"/>
</dbReference>
<gene>
    <name evidence="10" type="ORF">H4Q32_026607</name>
</gene>
<dbReference type="Gene3D" id="3.10.10.10">
    <property type="entry name" value="HIV Type 1 Reverse Transcriptase, subunit A, domain 1"/>
    <property type="match status" value="1"/>
</dbReference>
<evidence type="ECO:0000259" key="9">
    <source>
        <dbReference type="PROSITE" id="PS50994"/>
    </source>
</evidence>
<evidence type="ECO:0000256" key="8">
    <source>
        <dbReference type="ARBA" id="ARBA00022918"/>
    </source>
</evidence>
<feature type="domain" description="Integrase catalytic" evidence="9">
    <location>
        <begin position="1"/>
        <end position="79"/>
    </location>
</feature>
<dbReference type="PANTHER" id="PTHR37984">
    <property type="entry name" value="PROTEIN CBG26694"/>
    <property type="match status" value="1"/>
</dbReference>
<comment type="similarity">
    <text evidence="1">Belongs to the beta type-B retroviral polymerase family. HERV class-II K(HML-2) pol subfamily.</text>
</comment>
<dbReference type="EC" id="3.1.26.4" evidence="2"/>
<name>A0ABQ8L1X5_LABRO</name>
<organism evidence="10 11">
    <name type="scientific">Labeo rohita</name>
    <name type="common">Indian major carp</name>
    <name type="synonym">Cyprinus rohita</name>
    <dbReference type="NCBI Taxonomy" id="84645"/>
    <lineage>
        <taxon>Eukaryota</taxon>
        <taxon>Metazoa</taxon>
        <taxon>Chordata</taxon>
        <taxon>Craniata</taxon>
        <taxon>Vertebrata</taxon>
        <taxon>Euteleostomi</taxon>
        <taxon>Actinopterygii</taxon>
        <taxon>Neopterygii</taxon>
        <taxon>Teleostei</taxon>
        <taxon>Ostariophysi</taxon>
        <taxon>Cypriniformes</taxon>
        <taxon>Cyprinidae</taxon>
        <taxon>Labeoninae</taxon>
        <taxon>Labeonini</taxon>
        <taxon>Labeo</taxon>
    </lineage>
</organism>
<dbReference type="PANTHER" id="PTHR37984:SF5">
    <property type="entry name" value="PROTEIN NYNRIN-LIKE"/>
    <property type="match status" value="1"/>
</dbReference>
<dbReference type="InterPro" id="IPR036397">
    <property type="entry name" value="RNaseH_sf"/>
</dbReference>
<proteinExistence type="inferred from homology"/>
<dbReference type="InterPro" id="IPR054465">
    <property type="entry name" value="Integrase_p58-like_C"/>
</dbReference>
<dbReference type="SUPFAM" id="SSF56672">
    <property type="entry name" value="DNA/RNA polymerases"/>
    <property type="match status" value="1"/>
</dbReference>
<dbReference type="CDD" id="cd01647">
    <property type="entry name" value="RT_LTR"/>
    <property type="match status" value="1"/>
</dbReference>
<dbReference type="Proteomes" id="UP000830375">
    <property type="component" value="Unassembled WGS sequence"/>
</dbReference>
<evidence type="ECO:0000256" key="4">
    <source>
        <dbReference type="ARBA" id="ARBA00022695"/>
    </source>
</evidence>
<evidence type="ECO:0000256" key="5">
    <source>
        <dbReference type="ARBA" id="ARBA00022722"/>
    </source>
</evidence>
<evidence type="ECO:0000256" key="1">
    <source>
        <dbReference type="ARBA" id="ARBA00010879"/>
    </source>
</evidence>
<dbReference type="Gene3D" id="3.30.420.10">
    <property type="entry name" value="Ribonuclease H-like superfamily/Ribonuclease H"/>
    <property type="match status" value="1"/>
</dbReference>
<accession>A0ABQ8L1X5</accession>
<keyword evidence="3" id="KW-0808">Transferase</keyword>
<dbReference type="Pfam" id="PF00078">
    <property type="entry name" value="RVT_1"/>
    <property type="match status" value="1"/>
</dbReference>
<keyword evidence="8" id="KW-0695">RNA-directed DNA polymerase</keyword>
<comment type="caution">
    <text evidence="10">The sequence shown here is derived from an EMBL/GenBank/DDBJ whole genome shotgun (WGS) entry which is preliminary data.</text>
</comment>
<keyword evidence="6" id="KW-0255">Endonuclease</keyword>
<keyword evidence="11" id="KW-1185">Reference proteome</keyword>
<dbReference type="InterPro" id="IPR000477">
    <property type="entry name" value="RT_dom"/>
</dbReference>